<feature type="transmembrane region" description="Helical" evidence="2">
    <location>
        <begin position="6"/>
        <end position="22"/>
    </location>
</feature>
<dbReference type="AlphaFoldDB" id="A0AAC9RNC9"/>
<evidence type="ECO:0000256" key="2">
    <source>
        <dbReference type="SAM" id="Phobius"/>
    </source>
</evidence>
<evidence type="ECO:0000313" key="5">
    <source>
        <dbReference type="Proteomes" id="UP000177894"/>
    </source>
</evidence>
<evidence type="ECO:0000313" key="6">
    <source>
        <dbReference type="Proteomes" id="UP000192478"/>
    </source>
</evidence>
<gene>
    <name evidence="3" type="ORF">BJL90_00220</name>
    <name evidence="4" type="ORF">CLFO_32750</name>
</gene>
<dbReference type="EMBL" id="CP017603">
    <property type="protein sequence ID" value="AOY74513.1"/>
    <property type="molecule type" value="Genomic_DNA"/>
</dbReference>
<dbReference type="Proteomes" id="UP000177894">
    <property type="component" value="Chromosome"/>
</dbReference>
<dbReference type="Proteomes" id="UP000192478">
    <property type="component" value="Chromosome"/>
</dbReference>
<keyword evidence="2" id="KW-0472">Membrane</keyword>
<keyword evidence="2" id="KW-0812">Transmembrane</keyword>
<dbReference type="KEGG" id="cfm:BJL90_00220"/>
<dbReference type="RefSeq" id="WP_070963254.1">
    <property type="nucleotide sequence ID" value="NZ_CP017603.1"/>
</dbReference>
<evidence type="ECO:0000313" key="4">
    <source>
        <dbReference type="EMBL" id="ARE88869.1"/>
    </source>
</evidence>
<dbReference type="EMBL" id="CP020559">
    <property type="protein sequence ID" value="ARE88869.1"/>
    <property type="molecule type" value="Genomic_DNA"/>
</dbReference>
<keyword evidence="2" id="KW-1133">Transmembrane helix</keyword>
<evidence type="ECO:0000256" key="1">
    <source>
        <dbReference type="SAM" id="Coils"/>
    </source>
</evidence>
<organism evidence="4 6">
    <name type="scientific">Clostridium formicaceticum</name>
    <dbReference type="NCBI Taxonomy" id="1497"/>
    <lineage>
        <taxon>Bacteria</taxon>
        <taxon>Bacillati</taxon>
        <taxon>Bacillota</taxon>
        <taxon>Clostridia</taxon>
        <taxon>Eubacteriales</taxon>
        <taxon>Clostridiaceae</taxon>
        <taxon>Clostridium</taxon>
    </lineage>
</organism>
<evidence type="ECO:0000313" key="3">
    <source>
        <dbReference type="EMBL" id="AOY74513.1"/>
    </source>
</evidence>
<keyword evidence="1" id="KW-0175">Coiled coil</keyword>
<protein>
    <submittedName>
        <fullName evidence="4">Uncharacterized protein</fullName>
    </submittedName>
</protein>
<name>A0AAC9RNC9_9CLOT</name>
<reference evidence="3 5" key="1">
    <citation type="submission" date="2016-10" db="EMBL/GenBank/DDBJ databases">
        <title>Complete Genome Sequence of Acetogen Clostridium formicoaceticum ATCC 27076.</title>
        <authorList>
            <person name="Bao T."/>
            <person name="Cheng C."/>
            <person name="Zhao J."/>
            <person name="Yang S.-T."/>
            <person name="Wang J."/>
            <person name="Wang M."/>
        </authorList>
    </citation>
    <scope>NUCLEOTIDE SEQUENCE [LARGE SCALE GENOMIC DNA]</scope>
    <source>
        <strain evidence="3 5">ATCC 27076</strain>
    </source>
</reference>
<reference evidence="4 6" key="2">
    <citation type="submission" date="2017-03" db="EMBL/GenBank/DDBJ databases">
        <title>Complete sequence of Clostridium formicaceticum DSM 92.</title>
        <authorList>
            <person name="Poehlein A."/>
            <person name="Karl M."/>
            <person name="Bengelsdorf F.R."/>
            <person name="Duerre P."/>
            <person name="Daniel R."/>
        </authorList>
    </citation>
    <scope>NUCLEOTIDE SEQUENCE [LARGE SCALE GENOMIC DNA]</scope>
    <source>
        <strain evidence="4 6">DSM 92</strain>
    </source>
</reference>
<proteinExistence type="predicted"/>
<accession>A0AAC9RNC9</accession>
<feature type="coiled-coil region" evidence="1">
    <location>
        <begin position="59"/>
        <end position="86"/>
    </location>
</feature>
<sequence length="90" mass="10645">MKKKLVYGLSLGIISYFVYTMLKESERIQDQQAESRDGIFQKDSEKLEELKFDSLVENEKEIQEKILALNKRVKEIKRKMDECEENLTAL</sequence>
<keyword evidence="5" id="KW-1185">Reference proteome</keyword>